<dbReference type="EMBL" id="CBTN010000037">
    <property type="protein sequence ID" value="CDH56358.1"/>
    <property type="molecule type" value="Genomic_DNA"/>
</dbReference>
<evidence type="ECO:0000313" key="1">
    <source>
        <dbReference type="EMBL" id="CDH56358.1"/>
    </source>
</evidence>
<keyword evidence="2" id="KW-1185">Reference proteome</keyword>
<gene>
    <name evidence="1" type="ORF">LCOR_07416.1</name>
</gene>
<proteinExistence type="predicted"/>
<sequence length="128" mass="14217">MFVDLNDIVTTLFMLNDNTCTPLWKMARGKYPAHALPLLVDPHTYTTTVAADVACTFLSLLLETHVPCIKRRGALTGAAHHHHIPGPTLNNSHFRCLESFVSSTVLHVVACAHDKTRPFIFSSFDPLH</sequence>
<dbReference type="AlphaFoldDB" id="A0A068S1U9"/>
<name>A0A068S1U9_9FUNG</name>
<protein>
    <submittedName>
        <fullName evidence="1">Uncharacterized protein</fullName>
    </submittedName>
</protein>
<dbReference type="Proteomes" id="UP000027586">
    <property type="component" value="Unassembled WGS sequence"/>
</dbReference>
<evidence type="ECO:0000313" key="2">
    <source>
        <dbReference type="Proteomes" id="UP000027586"/>
    </source>
</evidence>
<dbReference type="VEuPathDB" id="FungiDB:LCOR_07416.1"/>
<reference evidence="1" key="1">
    <citation type="submission" date="2013-08" db="EMBL/GenBank/DDBJ databases">
        <title>Gene expansion shapes genome architecture in the human pathogen Lichtheimia corymbifera: an evolutionary genomics analysis in the ancient terrestrial Mucorales (Mucoromycotina).</title>
        <authorList>
            <person name="Schwartze V.U."/>
            <person name="Winter S."/>
            <person name="Shelest E."/>
            <person name="Marcet-Houben M."/>
            <person name="Horn F."/>
            <person name="Wehner S."/>
            <person name="Hoffmann K."/>
            <person name="Riege K."/>
            <person name="Sammeth M."/>
            <person name="Nowrousian M."/>
            <person name="Valiante V."/>
            <person name="Linde J."/>
            <person name="Jacobsen I.D."/>
            <person name="Marz M."/>
            <person name="Brakhage A.A."/>
            <person name="Gabaldon T."/>
            <person name="Bocker S."/>
            <person name="Voigt K."/>
        </authorList>
    </citation>
    <scope>NUCLEOTIDE SEQUENCE [LARGE SCALE GENOMIC DNA]</scope>
    <source>
        <strain evidence="1">FSU 9682</strain>
    </source>
</reference>
<organism evidence="1 2">
    <name type="scientific">Lichtheimia corymbifera JMRC:FSU:9682</name>
    <dbReference type="NCBI Taxonomy" id="1263082"/>
    <lineage>
        <taxon>Eukaryota</taxon>
        <taxon>Fungi</taxon>
        <taxon>Fungi incertae sedis</taxon>
        <taxon>Mucoromycota</taxon>
        <taxon>Mucoromycotina</taxon>
        <taxon>Mucoromycetes</taxon>
        <taxon>Mucorales</taxon>
        <taxon>Lichtheimiaceae</taxon>
        <taxon>Lichtheimia</taxon>
    </lineage>
</organism>
<comment type="caution">
    <text evidence="1">The sequence shown here is derived from an EMBL/GenBank/DDBJ whole genome shotgun (WGS) entry which is preliminary data.</text>
</comment>
<accession>A0A068S1U9</accession>